<gene>
    <name evidence="1" type="ORF">LCGC14_1205320</name>
</gene>
<name>A0A0F9LK48_9ZZZZ</name>
<comment type="caution">
    <text evidence="1">The sequence shown here is derived from an EMBL/GenBank/DDBJ whole genome shotgun (WGS) entry which is preliminary data.</text>
</comment>
<evidence type="ECO:0000313" key="1">
    <source>
        <dbReference type="EMBL" id="KKM93738.1"/>
    </source>
</evidence>
<organism evidence="1">
    <name type="scientific">marine sediment metagenome</name>
    <dbReference type="NCBI Taxonomy" id="412755"/>
    <lineage>
        <taxon>unclassified sequences</taxon>
        <taxon>metagenomes</taxon>
        <taxon>ecological metagenomes</taxon>
    </lineage>
</organism>
<reference evidence="1" key="1">
    <citation type="journal article" date="2015" name="Nature">
        <title>Complex archaea that bridge the gap between prokaryotes and eukaryotes.</title>
        <authorList>
            <person name="Spang A."/>
            <person name="Saw J.H."/>
            <person name="Jorgensen S.L."/>
            <person name="Zaremba-Niedzwiedzka K."/>
            <person name="Martijn J."/>
            <person name="Lind A.E."/>
            <person name="van Eijk R."/>
            <person name="Schleper C."/>
            <person name="Guy L."/>
            <person name="Ettema T.J."/>
        </authorList>
    </citation>
    <scope>NUCLEOTIDE SEQUENCE</scope>
</reference>
<proteinExistence type="predicted"/>
<dbReference type="EMBL" id="LAZR01006227">
    <property type="protein sequence ID" value="KKM93738.1"/>
    <property type="molecule type" value="Genomic_DNA"/>
</dbReference>
<protein>
    <submittedName>
        <fullName evidence="1">Uncharacterized protein</fullName>
    </submittedName>
</protein>
<accession>A0A0F9LK48</accession>
<sequence length="56" mass="6776">MKKAEFKPTKEVKEIFEQEFRGDPNRKIEDDISRIKNAIELLAERIEYVWNNTNYS</sequence>
<dbReference type="AlphaFoldDB" id="A0A0F9LK48"/>